<dbReference type="VEuPathDB" id="FungiDB:AB675_11667"/>
<keyword evidence="3" id="KW-1185">Reference proteome</keyword>
<sequence length="191" mass="20116">MAGPQGALAAAFKISRALQAACLITIIGLTANFVSDMVNANTTPPRILIATLSIVCVAVLYCAITFVLFLDNVLPYLIGTGIDAAFLIALVVVSVVVGKPVSYLDCTVLDDMSKATSSSYDFTSALGSSLTNNDGRIDYSKWIGTSQATCLEIKSIWGLSMALCVLFAFSGICTVCLWRKAKQLPSAKGEA</sequence>
<keyword evidence="1" id="KW-0812">Transmembrane</keyword>
<dbReference type="OrthoDB" id="5366688at2759"/>
<dbReference type="EMBL" id="LFJN01000040">
    <property type="protein sequence ID" value="KPI35399.1"/>
    <property type="molecule type" value="Genomic_DNA"/>
</dbReference>
<dbReference type="RefSeq" id="XP_017995362.1">
    <property type="nucleotide sequence ID" value="XM_018140533.1"/>
</dbReference>
<name>A0A0N0NIG1_9EURO</name>
<gene>
    <name evidence="2" type="ORF">AB675_11667</name>
</gene>
<keyword evidence="1" id="KW-1133">Transmembrane helix</keyword>
<accession>A0A0N0NIG1</accession>
<keyword evidence="1" id="KW-0472">Membrane</keyword>
<feature type="transmembrane region" description="Helical" evidence="1">
    <location>
        <begin position="156"/>
        <end position="178"/>
    </location>
</feature>
<evidence type="ECO:0000313" key="2">
    <source>
        <dbReference type="EMBL" id="KPI35399.1"/>
    </source>
</evidence>
<feature type="transmembrane region" description="Helical" evidence="1">
    <location>
        <begin position="76"/>
        <end position="97"/>
    </location>
</feature>
<evidence type="ECO:0000313" key="3">
    <source>
        <dbReference type="Proteomes" id="UP000038010"/>
    </source>
</evidence>
<dbReference type="Proteomes" id="UP000038010">
    <property type="component" value="Unassembled WGS sequence"/>
</dbReference>
<feature type="transmembrane region" description="Helical" evidence="1">
    <location>
        <begin position="17"/>
        <end position="35"/>
    </location>
</feature>
<comment type="caution">
    <text evidence="2">The sequence shown here is derived from an EMBL/GenBank/DDBJ whole genome shotgun (WGS) entry which is preliminary data.</text>
</comment>
<evidence type="ECO:0008006" key="4">
    <source>
        <dbReference type="Google" id="ProtNLM"/>
    </source>
</evidence>
<dbReference type="GeneID" id="28732414"/>
<protein>
    <recommendedName>
        <fullName evidence="4">MARVEL domain-containing protein</fullName>
    </recommendedName>
</protein>
<dbReference type="AlphaFoldDB" id="A0A0N0NIG1"/>
<feature type="transmembrane region" description="Helical" evidence="1">
    <location>
        <begin position="47"/>
        <end position="69"/>
    </location>
</feature>
<proteinExistence type="predicted"/>
<evidence type="ECO:0000256" key="1">
    <source>
        <dbReference type="SAM" id="Phobius"/>
    </source>
</evidence>
<reference evidence="2 3" key="1">
    <citation type="submission" date="2015-06" db="EMBL/GenBank/DDBJ databases">
        <title>Draft genome of the ant-associated black yeast Phialophora attae CBS 131958.</title>
        <authorList>
            <person name="Moreno L.F."/>
            <person name="Stielow B.J."/>
            <person name="de Hoog S."/>
            <person name="Vicente V.A."/>
            <person name="Weiss V.A."/>
            <person name="de Vries M."/>
            <person name="Cruz L.M."/>
            <person name="Souza E.M."/>
        </authorList>
    </citation>
    <scope>NUCLEOTIDE SEQUENCE [LARGE SCALE GENOMIC DNA]</scope>
    <source>
        <strain evidence="2 3">CBS 131958</strain>
    </source>
</reference>
<organism evidence="2 3">
    <name type="scientific">Cyphellophora attinorum</name>
    <dbReference type="NCBI Taxonomy" id="1664694"/>
    <lineage>
        <taxon>Eukaryota</taxon>
        <taxon>Fungi</taxon>
        <taxon>Dikarya</taxon>
        <taxon>Ascomycota</taxon>
        <taxon>Pezizomycotina</taxon>
        <taxon>Eurotiomycetes</taxon>
        <taxon>Chaetothyriomycetidae</taxon>
        <taxon>Chaetothyriales</taxon>
        <taxon>Cyphellophoraceae</taxon>
        <taxon>Cyphellophora</taxon>
    </lineage>
</organism>